<dbReference type="AlphaFoldDB" id="A0A2M4DAK9"/>
<proteinExistence type="predicted"/>
<name>A0A2M4DAK9_ANODA</name>
<evidence type="ECO:0000313" key="1">
    <source>
        <dbReference type="EMBL" id="MBW74531.1"/>
    </source>
</evidence>
<sequence>MKRQRGLFWFLAAYYAAAMLKPFGFGVKFYPSFCHPSVGQSVLRKHTRTTRLFDCVRAHARRIARPHGQDNRATFFI</sequence>
<reference evidence="1" key="1">
    <citation type="submission" date="2018-01" db="EMBL/GenBank/DDBJ databases">
        <title>An insight into the sialome of Amazonian anophelines.</title>
        <authorList>
            <person name="Ribeiro J.M."/>
            <person name="Scarpassa V."/>
            <person name="Calvo E."/>
        </authorList>
    </citation>
    <scope>NUCLEOTIDE SEQUENCE</scope>
</reference>
<protein>
    <submittedName>
        <fullName evidence="1">Putative secreted protein</fullName>
    </submittedName>
</protein>
<organism evidence="1">
    <name type="scientific">Anopheles darlingi</name>
    <name type="common">Mosquito</name>
    <dbReference type="NCBI Taxonomy" id="43151"/>
    <lineage>
        <taxon>Eukaryota</taxon>
        <taxon>Metazoa</taxon>
        <taxon>Ecdysozoa</taxon>
        <taxon>Arthropoda</taxon>
        <taxon>Hexapoda</taxon>
        <taxon>Insecta</taxon>
        <taxon>Pterygota</taxon>
        <taxon>Neoptera</taxon>
        <taxon>Endopterygota</taxon>
        <taxon>Diptera</taxon>
        <taxon>Nematocera</taxon>
        <taxon>Culicoidea</taxon>
        <taxon>Culicidae</taxon>
        <taxon>Anophelinae</taxon>
        <taxon>Anopheles</taxon>
    </lineage>
</organism>
<accession>A0A2M4DAK9</accession>
<dbReference type="EMBL" id="GGFL01010353">
    <property type="protein sequence ID" value="MBW74531.1"/>
    <property type="molecule type" value="Transcribed_RNA"/>
</dbReference>